<dbReference type="Proteomes" id="UP000266861">
    <property type="component" value="Unassembled WGS sequence"/>
</dbReference>
<evidence type="ECO:0000313" key="2">
    <source>
        <dbReference type="Proteomes" id="UP000266861"/>
    </source>
</evidence>
<sequence length="132" mass="15075">MIIISHHQVVLFIIIEYFKHQNELQDINIAKIVNLIARCVSNSKSNFQAEFTKFHSNPIINSTNNSTKGIKSVKLLSRIRSSFYKNPKKLDADIKSEIIRRKTGSNNRKLLKLTGGDCHHWAKLNLCGRGQS</sequence>
<reference evidence="1 2" key="1">
    <citation type="submission" date="2018-08" db="EMBL/GenBank/DDBJ databases">
        <title>Genome and evolution of the arbuscular mycorrhizal fungus Diversispora epigaea (formerly Glomus versiforme) and its bacterial endosymbionts.</title>
        <authorList>
            <person name="Sun X."/>
            <person name="Fei Z."/>
            <person name="Harrison M."/>
        </authorList>
    </citation>
    <scope>NUCLEOTIDE SEQUENCE [LARGE SCALE GENOMIC DNA]</scope>
    <source>
        <strain evidence="1 2">IT104</strain>
    </source>
</reference>
<comment type="caution">
    <text evidence="1">The sequence shown here is derived from an EMBL/GenBank/DDBJ whole genome shotgun (WGS) entry which is preliminary data.</text>
</comment>
<dbReference type="AlphaFoldDB" id="A0A397HAH7"/>
<proteinExistence type="predicted"/>
<organism evidence="1 2">
    <name type="scientific">Diversispora epigaea</name>
    <dbReference type="NCBI Taxonomy" id="1348612"/>
    <lineage>
        <taxon>Eukaryota</taxon>
        <taxon>Fungi</taxon>
        <taxon>Fungi incertae sedis</taxon>
        <taxon>Mucoromycota</taxon>
        <taxon>Glomeromycotina</taxon>
        <taxon>Glomeromycetes</taxon>
        <taxon>Diversisporales</taxon>
        <taxon>Diversisporaceae</taxon>
        <taxon>Diversispora</taxon>
    </lineage>
</organism>
<protein>
    <submittedName>
        <fullName evidence="1">Uncharacterized protein</fullName>
    </submittedName>
</protein>
<name>A0A397HAH7_9GLOM</name>
<gene>
    <name evidence="1" type="ORF">Glove_372g81</name>
</gene>
<dbReference type="EMBL" id="PQFF01000335">
    <property type="protein sequence ID" value="RHZ58674.1"/>
    <property type="molecule type" value="Genomic_DNA"/>
</dbReference>
<keyword evidence="2" id="KW-1185">Reference proteome</keyword>
<accession>A0A397HAH7</accession>
<evidence type="ECO:0000313" key="1">
    <source>
        <dbReference type="EMBL" id="RHZ58674.1"/>
    </source>
</evidence>